<feature type="transmembrane region" description="Helical" evidence="1">
    <location>
        <begin position="111"/>
        <end position="133"/>
    </location>
</feature>
<feature type="transmembrane region" description="Helical" evidence="1">
    <location>
        <begin position="169"/>
        <end position="192"/>
    </location>
</feature>
<name>A0ABP1KRF1_9EUKA</name>
<evidence type="ECO:0000256" key="1">
    <source>
        <dbReference type="SAM" id="Phobius"/>
    </source>
</evidence>
<reference evidence="2 3" key="1">
    <citation type="submission" date="2024-07" db="EMBL/GenBank/DDBJ databases">
        <authorList>
            <person name="Akdeniz Z."/>
        </authorList>
    </citation>
    <scope>NUCLEOTIDE SEQUENCE [LARGE SCALE GENOMIC DNA]</scope>
</reference>
<evidence type="ECO:0000313" key="2">
    <source>
        <dbReference type="EMBL" id="CAL6065798.1"/>
    </source>
</evidence>
<sequence>MQIRSRNQKFDKIFRKFLKTTTLGCLYSNMGRWFNSRLRLEKIDNQQIQGFSNFVKQNLFPEMLVFSFIGNQTQQELTKRNILYFNKLQVNITPYMLMNIIKGEFTSKLQLHIYGLITLLIFSFFMFSAQIGFNRNILESTGSTKDYYAPWKYTFSKLGSFDEQYNPKYYLLFSACLWSLIVLDIPMSFFIYRRNRLISQFGASVSQLFYIIGWIGIILDGCFCAAQN</sequence>
<keyword evidence="3" id="KW-1185">Reference proteome</keyword>
<protein>
    <submittedName>
        <fullName evidence="2">DUF998_domain-containing protein</fullName>
    </submittedName>
</protein>
<organism evidence="2 3">
    <name type="scientific">Hexamita inflata</name>
    <dbReference type="NCBI Taxonomy" id="28002"/>
    <lineage>
        <taxon>Eukaryota</taxon>
        <taxon>Metamonada</taxon>
        <taxon>Diplomonadida</taxon>
        <taxon>Hexamitidae</taxon>
        <taxon>Hexamitinae</taxon>
        <taxon>Hexamita</taxon>
    </lineage>
</organism>
<evidence type="ECO:0000313" key="3">
    <source>
        <dbReference type="Proteomes" id="UP001642409"/>
    </source>
</evidence>
<keyword evidence="1" id="KW-1133">Transmembrane helix</keyword>
<accession>A0ABP1KRF1</accession>
<dbReference type="Proteomes" id="UP001642409">
    <property type="component" value="Unassembled WGS sequence"/>
</dbReference>
<dbReference type="EMBL" id="CAXDID020000257">
    <property type="protein sequence ID" value="CAL6065798.1"/>
    <property type="molecule type" value="Genomic_DNA"/>
</dbReference>
<proteinExistence type="predicted"/>
<comment type="caution">
    <text evidence="2">The sequence shown here is derived from an EMBL/GenBank/DDBJ whole genome shotgun (WGS) entry which is preliminary data.</text>
</comment>
<gene>
    <name evidence="2" type="ORF">HINF_LOCUS52013</name>
</gene>
<keyword evidence="1" id="KW-0472">Membrane</keyword>
<keyword evidence="1" id="KW-0812">Transmembrane</keyword>